<feature type="transmembrane region" description="Helical" evidence="5">
    <location>
        <begin position="441"/>
        <end position="459"/>
    </location>
</feature>
<evidence type="ECO:0000313" key="7">
    <source>
        <dbReference type="EMBL" id="CCE93862.1"/>
    </source>
</evidence>
<feature type="transmembrane region" description="Helical" evidence="5">
    <location>
        <begin position="138"/>
        <end position="156"/>
    </location>
</feature>
<feature type="transmembrane region" description="Helical" evidence="5">
    <location>
        <begin position="378"/>
        <end position="396"/>
    </location>
</feature>
<evidence type="ECO:0000256" key="3">
    <source>
        <dbReference type="ARBA" id="ARBA00022989"/>
    </source>
</evidence>
<accession>G8ZY95</accession>
<feature type="transmembrane region" description="Helical" evidence="5">
    <location>
        <begin position="115"/>
        <end position="132"/>
    </location>
</feature>
<dbReference type="GO" id="GO:0016020">
    <property type="term" value="C:membrane"/>
    <property type="evidence" value="ECO:0007669"/>
    <property type="project" value="UniProtKB-SubCell"/>
</dbReference>
<dbReference type="Pfam" id="PF07690">
    <property type="entry name" value="MFS_1"/>
    <property type="match status" value="1"/>
</dbReference>
<feature type="transmembrane region" description="Helical" evidence="5">
    <location>
        <begin position="211"/>
        <end position="231"/>
    </location>
</feature>
<dbReference type="GO" id="GO:0022857">
    <property type="term" value="F:transmembrane transporter activity"/>
    <property type="evidence" value="ECO:0007669"/>
    <property type="project" value="InterPro"/>
</dbReference>
<dbReference type="SUPFAM" id="SSF103473">
    <property type="entry name" value="MFS general substrate transporter"/>
    <property type="match status" value="1"/>
</dbReference>
<keyword evidence="2 5" id="KW-0812">Transmembrane</keyword>
<dbReference type="Gene3D" id="1.20.1250.20">
    <property type="entry name" value="MFS general substrate transporter like domains"/>
    <property type="match status" value="2"/>
</dbReference>
<keyword evidence="8" id="KW-1185">Reference proteome</keyword>
<dbReference type="PROSITE" id="PS50850">
    <property type="entry name" value="MFS"/>
    <property type="match status" value="1"/>
</dbReference>
<feature type="transmembrane region" description="Helical" evidence="5">
    <location>
        <begin position="177"/>
        <end position="199"/>
    </location>
</feature>
<evidence type="ECO:0000259" key="6">
    <source>
        <dbReference type="PROSITE" id="PS50850"/>
    </source>
</evidence>
<dbReference type="AlphaFoldDB" id="G8ZY95"/>
<comment type="subcellular location">
    <subcellularLocation>
        <location evidence="1">Membrane</location>
        <topology evidence="1">Multi-pass membrane protein</topology>
    </subcellularLocation>
</comment>
<keyword evidence="4 5" id="KW-0472">Membrane</keyword>
<feature type="transmembrane region" description="Helical" evidence="5">
    <location>
        <begin position="408"/>
        <end position="429"/>
    </location>
</feature>
<dbReference type="RefSeq" id="XP_003683073.1">
    <property type="nucleotide sequence ID" value="XM_003683025.1"/>
</dbReference>
<evidence type="ECO:0000256" key="5">
    <source>
        <dbReference type="SAM" id="Phobius"/>
    </source>
</evidence>
<dbReference type="HOGENOM" id="CLU_000960_27_4_1"/>
<sequence length="512" mass="56820">MNKKHDKEDQYVFFSECTERSISCNQESSKEAYDRCSWLKSSNFHFLCKEYAFVFTGVMAQAFNQAGGTMILPLVNVLSDSFHGKFLLNSYPMVCGSFMLIGGRLGEVHGYKETLLGGYIILILSSLLGGLSRYSKSSIFYVICRAFQGVGMALILPNFSAAYDYRYQSQAKAHRKTILSTIIGCGASTGAFLGTFLSGICVTRSESNWSWAYYTYTIAATLTLALSYYSVPDNITKKNKPCLNGLGWFSNRSCGLLMLNVACNLAAVASSNWSHIIVLLVVFVCLLLLFLVFELKFSEDPVFSKELFTNASVSLVLASIFFGWGTYGIWSGYFFRFLLNLRNYSPLAAGSTYLTLVIGGYVAEIGISMLVKRTGPKLFLLFSSLGFTCSIIILSVTPIHQSYFRSTLGSMIFLALGLDFSFPSSAIILQNELPSKYHEMTAVLTNGIFNYAISFWPGICNSALRSLSSIELIKYYRYVYYFAIGLSAIGLFAAGIQLARASIMYYRGKYTG</sequence>
<organism evidence="7 8">
    <name type="scientific">Torulaspora delbrueckii</name>
    <name type="common">Yeast</name>
    <name type="synonym">Candida colliculosa</name>
    <dbReference type="NCBI Taxonomy" id="4950"/>
    <lineage>
        <taxon>Eukaryota</taxon>
        <taxon>Fungi</taxon>
        <taxon>Dikarya</taxon>
        <taxon>Ascomycota</taxon>
        <taxon>Saccharomycotina</taxon>
        <taxon>Saccharomycetes</taxon>
        <taxon>Saccharomycetales</taxon>
        <taxon>Saccharomycetaceae</taxon>
        <taxon>Torulaspora</taxon>
    </lineage>
</organism>
<keyword evidence="3 5" id="KW-1133">Transmembrane helix</keyword>
<feature type="transmembrane region" description="Helical" evidence="5">
    <location>
        <begin position="350"/>
        <end position="371"/>
    </location>
</feature>
<feature type="transmembrane region" description="Helical" evidence="5">
    <location>
        <begin position="479"/>
        <end position="499"/>
    </location>
</feature>
<evidence type="ECO:0000256" key="1">
    <source>
        <dbReference type="ARBA" id="ARBA00004141"/>
    </source>
</evidence>
<dbReference type="GeneID" id="11505314"/>
<evidence type="ECO:0000313" key="8">
    <source>
        <dbReference type="Proteomes" id="UP000005627"/>
    </source>
</evidence>
<evidence type="ECO:0000256" key="4">
    <source>
        <dbReference type="ARBA" id="ARBA00023136"/>
    </source>
</evidence>
<dbReference type="Proteomes" id="UP000005627">
    <property type="component" value="Chromosome 7"/>
</dbReference>
<dbReference type="InterPro" id="IPR011701">
    <property type="entry name" value="MFS"/>
</dbReference>
<feature type="transmembrane region" description="Helical" evidence="5">
    <location>
        <begin position="86"/>
        <end position="103"/>
    </location>
</feature>
<dbReference type="KEGG" id="tdl:TDEL_0G04950"/>
<dbReference type="PANTHER" id="PTHR42718">
    <property type="entry name" value="MAJOR FACILITATOR SUPERFAMILY MULTIDRUG TRANSPORTER MFSC"/>
    <property type="match status" value="1"/>
</dbReference>
<dbReference type="eggNOG" id="KOG0254">
    <property type="taxonomic scope" value="Eukaryota"/>
</dbReference>
<feature type="transmembrane region" description="Helical" evidence="5">
    <location>
        <begin position="307"/>
        <end position="330"/>
    </location>
</feature>
<name>G8ZY95_TORDE</name>
<dbReference type="InterPro" id="IPR036259">
    <property type="entry name" value="MFS_trans_sf"/>
</dbReference>
<dbReference type="STRING" id="1076872.G8ZY95"/>
<evidence type="ECO:0000256" key="2">
    <source>
        <dbReference type="ARBA" id="ARBA00022692"/>
    </source>
</evidence>
<proteinExistence type="predicted"/>
<dbReference type="InterPro" id="IPR020846">
    <property type="entry name" value="MFS_dom"/>
</dbReference>
<dbReference type="PANTHER" id="PTHR42718:SF14">
    <property type="entry name" value="AMINOTRIAZOLE RESISTANCE PROTEIN"/>
    <property type="match status" value="1"/>
</dbReference>
<feature type="domain" description="Major facilitator superfamily (MFS) profile" evidence="6">
    <location>
        <begin position="45"/>
        <end position="502"/>
    </location>
</feature>
<dbReference type="EMBL" id="HE616748">
    <property type="protein sequence ID" value="CCE93862.1"/>
    <property type="molecule type" value="Genomic_DNA"/>
</dbReference>
<feature type="transmembrane region" description="Helical" evidence="5">
    <location>
        <begin position="273"/>
        <end position="295"/>
    </location>
</feature>
<dbReference type="InParanoid" id="G8ZY95"/>
<dbReference type="OrthoDB" id="2130629at2759"/>
<gene>
    <name evidence="7" type="primary">TDEL0G04950</name>
    <name evidence="7" type="ORF">TDEL_0G04950</name>
</gene>
<protein>
    <recommendedName>
        <fullName evidence="6">Major facilitator superfamily (MFS) profile domain-containing protein</fullName>
    </recommendedName>
</protein>
<reference evidence="7 8" key="1">
    <citation type="journal article" date="2011" name="Proc. Natl. Acad. Sci. U.S.A.">
        <title>Evolutionary erosion of yeast sex chromosomes by mating-type switching accidents.</title>
        <authorList>
            <person name="Gordon J.L."/>
            <person name="Armisen D."/>
            <person name="Proux-Wera E."/>
            <person name="Oheigeartaigh S.S."/>
            <person name="Byrne K.P."/>
            <person name="Wolfe K.H."/>
        </authorList>
    </citation>
    <scope>NUCLEOTIDE SEQUENCE [LARGE SCALE GENOMIC DNA]</scope>
    <source>
        <strain evidence="8">ATCC 10662 / CBS 1146 / NBRC 0425 / NCYC 2629 / NRRL Y-866</strain>
    </source>
</reference>